<feature type="region of interest" description="Disordered" evidence="1">
    <location>
        <begin position="339"/>
        <end position="362"/>
    </location>
</feature>
<sequence>MSHFARMIPNYNLPHTGRPNQPASVGQYLTGNIPHPVTRPQEVTVEYLRAQLDSGRFDGTHDLGPRPRDWAELVAMHPLIRNQPNPAVQPHPATSAVLPSASPVPTPTPPAVKKLQVNFHVPPRKQGDQPRIVSQEYDPENVPEDFLERARKALGVKEGEMDDLSWKDCDEKAKGWHDLRSLGCPVGVQRQKDVYLDITDRYPESEAARNKETGKKKKDTPSASETGCDQEFRRAKGKLFCQEHSKAGLRAEDPGAVFFYIKRHGEHKSIMLPLVALWARLTHENKAPDNDYINTPEELSFDQLNSNAQSSFAPPASRNRRQNSEVHIHIDEGFIRELRGNAGRESKKRKRAASVGPDSDDEVIVVEEGKENPSPRRASFEDMHIDKILEHVDKKYPALNYHQYRPKFVAEGILYGVSIYSFERQFFVDDIGMPRGAVEPLLYELQYDKKRFRREPLHVAKGKNN</sequence>
<evidence type="ECO:0000313" key="2">
    <source>
        <dbReference type="EMBL" id="KAL0563465.1"/>
    </source>
</evidence>
<organism evidence="2 3">
    <name type="scientific">Marasmius crinis-equi</name>
    <dbReference type="NCBI Taxonomy" id="585013"/>
    <lineage>
        <taxon>Eukaryota</taxon>
        <taxon>Fungi</taxon>
        <taxon>Dikarya</taxon>
        <taxon>Basidiomycota</taxon>
        <taxon>Agaricomycotina</taxon>
        <taxon>Agaricomycetes</taxon>
        <taxon>Agaricomycetidae</taxon>
        <taxon>Agaricales</taxon>
        <taxon>Marasmiineae</taxon>
        <taxon>Marasmiaceae</taxon>
        <taxon>Marasmius</taxon>
    </lineage>
</organism>
<reference evidence="2 3" key="1">
    <citation type="submission" date="2024-02" db="EMBL/GenBank/DDBJ databases">
        <title>A draft genome for the cacao thread blight pathogen Marasmius crinis-equi.</title>
        <authorList>
            <person name="Cohen S.P."/>
            <person name="Baruah I.K."/>
            <person name="Amoako-Attah I."/>
            <person name="Bukari Y."/>
            <person name="Meinhardt L.W."/>
            <person name="Bailey B.A."/>
        </authorList>
    </citation>
    <scope>NUCLEOTIDE SEQUENCE [LARGE SCALE GENOMIC DNA]</scope>
    <source>
        <strain evidence="2 3">GH-76</strain>
    </source>
</reference>
<feature type="region of interest" description="Disordered" evidence="1">
    <location>
        <begin position="1"/>
        <end position="24"/>
    </location>
</feature>
<protein>
    <submittedName>
        <fullName evidence="2">Uncharacterized protein</fullName>
    </submittedName>
</protein>
<evidence type="ECO:0000256" key="1">
    <source>
        <dbReference type="SAM" id="MobiDB-lite"/>
    </source>
</evidence>
<dbReference type="Proteomes" id="UP001465976">
    <property type="component" value="Unassembled WGS sequence"/>
</dbReference>
<gene>
    <name evidence="2" type="ORF">V5O48_018602</name>
</gene>
<evidence type="ECO:0000313" key="3">
    <source>
        <dbReference type="Proteomes" id="UP001465976"/>
    </source>
</evidence>
<proteinExistence type="predicted"/>
<dbReference type="EMBL" id="JBAHYK010003476">
    <property type="protein sequence ID" value="KAL0563465.1"/>
    <property type="molecule type" value="Genomic_DNA"/>
</dbReference>
<accession>A0ABR3EKW3</accession>
<name>A0ABR3EKW3_9AGAR</name>
<comment type="caution">
    <text evidence="2">The sequence shown here is derived from an EMBL/GenBank/DDBJ whole genome shotgun (WGS) entry which is preliminary data.</text>
</comment>
<keyword evidence="3" id="KW-1185">Reference proteome</keyword>
<feature type="region of interest" description="Disordered" evidence="1">
    <location>
        <begin position="205"/>
        <end position="229"/>
    </location>
</feature>